<protein>
    <submittedName>
        <fullName evidence="1">Uncharacterized protein</fullName>
    </submittedName>
</protein>
<dbReference type="RefSeq" id="WP_378227239.1">
    <property type="nucleotide sequence ID" value="NZ_JBHRSF010000036.1"/>
</dbReference>
<evidence type="ECO:0000313" key="1">
    <source>
        <dbReference type="EMBL" id="MFC2995740.1"/>
    </source>
</evidence>
<dbReference type="EMBL" id="JBHRSF010000036">
    <property type="protein sequence ID" value="MFC2995740.1"/>
    <property type="molecule type" value="Genomic_DNA"/>
</dbReference>
<evidence type="ECO:0000313" key="2">
    <source>
        <dbReference type="Proteomes" id="UP001595455"/>
    </source>
</evidence>
<sequence>MVIFGKPFGTWVFTKEINSIEDDSIKDQLINNLCSLLIILEKYGFFFPKLIELYDNAETKESSSIDYNFEKYSVSDQDDYKQSNYWYQLFYKFNHVERKLPFTVDISGLTLLLDNSNKIFVEDGFFVNTYFKNHKVIFILSTYATDWLPYRADLRGGVNPDYEVNAIRLEQVLIELTKTEVVPLV</sequence>
<keyword evidence="2" id="KW-1185">Reference proteome</keyword>
<dbReference type="Proteomes" id="UP001595455">
    <property type="component" value="Unassembled WGS sequence"/>
</dbReference>
<organism evidence="1 2">
    <name type="scientific">Acinetobacter sichuanensis</name>
    <dbReference type="NCBI Taxonomy" id="2136183"/>
    <lineage>
        <taxon>Bacteria</taxon>
        <taxon>Pseudomonadati</taxon>
        <taxon>Pseudomonadota</taxon>
        <taxon>Gammaproteobacteria</taxon>
        <taxon>Moraxellales</taxon>
        <taxon>Moraxellaceae</taxon>
        <taxon>Acinetobacter</taxon>
    </lineage>
</organism>
<accession>A0ABV7BHT6</accession>
<proteinExistence type="predicted"/>
<reference evidence="2" key="1">
    <citation type="journal article" date="2019" name="Int. J. Syst. Evol. Microbiol.">
        <title>The Global Catalogue of Microorganisms (GCM) 10K type strain sequencing project: providing services to taxonomists for standard genome sequencing and annotation.</title>
        <authorList>
            <consortium name="The Broad Institute Genomics Platform"/>
            <consortium name="The Broad Institute Genome Sequencing Center for Infectious Disease"/>
            <person name="Wu L."/>
            <person name="Ma J."/>
        </authorList>
    </citation>
    <scope>NUCLEOTIDE SEQUENCE [LARGE SCALE GENOMIC DNA]</scope>
    <source>
        <strain evidence="2">KCTC 62575</strain>
    </source>
</reference>
<comment type="caution">
    <text evidence="1">The sequence shown here is derived from an EMBL/GenBank/DDBJ whole genome shotgun (WGS) entry which is preliminary data.</text>
</comment>
<gene>
    <name evidence="1" type="ORF">ACFODO_10740</name>
</gene>
<name>A0ABV7BHT6_9GAMM</name>